<evidence type="ECO:0000256" key="5">
    <source>
        <dbReference type="NCBIfam" id="TIGR02228"/>
    </source>
</evidence>
<evidence type="ECO:0000256" key="7">
    <source>
        <dbReference type="SAM" id="Phobius"/>
    </source>
</evidence>
<evidence type="ECO:0000256" key="2">
    <source>
        <dbReference type="ARBA" id="ARBA00022692"/>
    </source>
</evidence>
<dbReference type="SUPFAM" id="SSF51306">
    <property type="entry name" value="LexA/Signal peptidase"/>
    <property type="match status" value="1"/>
</dbReference>
<feature type="region of interest" description="Disordered" evidence="6">
    <location>
        <begin position="76"/>
        <end position="97"/>
    </location>
</feature>
<keyword evidence="4 7" id="KW-0472">Membrane</keyword>
<feature type="domain" description="Peptidase S26" evidence="8">
    <location>
        <begin position="145"/>
        <end position="217"/>
    </location>
</feature>
<dbReference type="Proteomes" id="UP000325787">
    <property type="component" value="Chromosome"/>
</dbReference>
<organism evidence="9 10">
    <name type="scientific">Saccharothrix syringae</name>
    <name type="common">Nocardiopsis syringae</name>
    <dbReference type="NCBI Taxonomy" id="103733"/>
    <lineage>
        <taxon>Bacteria</taxon>
        <taxon>Bacillati</taxon>
        <taxon>Actinomycetota</taxon>
        <taxon>Actinomycetes</taxon>
        <taxon>Pseudonocardiales</taxon>
        <taxon>Pseudonocardiaceae</taxon>
        <taxon>Saccharothrix</taxon>
    </lineage>
</organism>
<keyword evidence="2 7" id="KW-0812">Transmembrane</keyword>
<dbReference type="InterPro" id="IPR001733">
    <property type="entry name" value="Peptidase_S26B"/>
</dbReference>
<evidence type="ECO:0000259" key="8">
    <source>
        <dbReference type="Pfam" id="PF10502"/>
    </source>
</evidence>
<name>A0A5Q0H760_SACSY</name>
<comment type="subcellular location">
    <subcellularLocation>
        <location evidence="1">Membrane</location>
    </subcellularLocation>
</comment>
<accession>A0A5Q0H760</accession>
<dbReference type="NCBIfam" id="TIGR02228">
    <property type="entry name" value="sigpep_I_arch"/>
    <property type="match status" value="1"/>
</dbReference>
<dbReference type="OrthoDB" id="3178064at2"/>
<dbReference type="PANTHER" id="PTHR10806:SF6">
    <property type="entry name" value="SIGNAL PEPTIDASE COMPLEX CATALYTIC SUBUNIT SEC11"/>
    <property type="match status" value="1"/>
</dbReference>
<dbReference type="EMBL" id="CP034550">
    <property type="protein sequence ID" value="QFZ21803.1"/>
    <property type="molecule type" value="Genomic_DNA"/>
</dbReference>
<evidence type="ECO:0000256" key="4">
    <source>
        <dbReference type="ARBA" id="ARBA00023136"/>
    </source>
</evidence>
<evidence type="ECO:0000313" key="9">
    <source>
        <dbReference type="EMBL" id="QFZ21803.1"/>
    </source>
</evidence>
<dbReference type="PRINTS" id="PR00728">
    <property type="entry name" value="SIGNALPTASE"/>
</dbReference>
<dbReference type="GO" id="GO:0004252">
    <property type="term" value="F:serine-type endopeptidase activity"/>
    <property type="evidence" value="ECO:0007669"/>
    <property type="project" value="UniProtKB-UniRule"/>
</dbReference>
<keyword evidence="3 7" id="KW-1133">Transmembrane helix</keyword>
<dbReference type="KEGG" id="ssyi:EKG83_34315"/>
<dbReference type="InterPro" id="IPR019533">
    <property type="entry name" value="Peptidase_S26"/>
</dbReference>
<feature type="transmembrane region" description="Helical" evidence="7">
    <location>
        <begin position="142"/>
        <end position="165"/>
    </location>
</feature>
<sequence>MVGHPGALRRRGADRPAVHRRLHRPAALRGLPVRPQHRHDRPDRPGLLDQRVRVRPVGRRPGRVHHRAVAERLVPGPGRAGAQRCHRGAAGGTGRVGRPAAVAAGRGRGVGLGVRLHLARPRPRRDHHQLLKGPAVRVLSGLLLVTAALGAVGAAVLVVVLHVGFAPVLSPSMSPSFEAGDLLVTRSVPTADVAVGDVVVLPRPDAPGERYAHRVISRDASGGEVVVRTKGDANPAEDPQALRIVSDTVPVAVGDLPAVGRAALLGQHAWVRVALIVLIGLAVLVAAKRALLRPAR</sequence>
<dbReference type="EC" id="3.4.21.89" evidence="5"/>
<keyword evidence="9" id="KW-0378">Hydrolase</keyword>
<dbReference type="GO" id="GO:0009003">
    <property type="term" value="F:signal peptidase activity"/>
    <property type="evidence" value="ECO:0007669"/>
    <property type="project" value="UniProtKB-EC"/>
</dbReference>
<dbReference type="GO" id="GO:0016020">
    <property type="term" value="C:membrane"/>
    <property type="evidence" value="ECO:0007669"/>
    <property type="project" value="UniProtKB-SubCell"/>
</dbReference>
<gene>
    <name evidence="9" type="ORF">EKG83_34315</name>
</gene>
<proteinExistence type="predicted"/>
<reference evidence="10" key="1">
    <citation type="journal article" date="2021" name="Curr. Microbiol.">
        <title>Complete genome of nocamycin-producing strain Saccharothrix syringae NRRL B-16468 reveals the biosynthetic potential for secondary metabolites.</title>
        <authorList>
            <person name="Mo X."/>
            <person name="Yang S."/>
        </authorList>
    </citation>
    <scope>NUCLEOTIDE SEQUENCE [LARGE SCALE GENOMIC DNA]</scope>
    <source>
        <strain evidence="10">ATCC 51364 / DSM 43886 / JCM 6844 / KCTC 9398 / NBRC 14523 / NRRL B-16468 / INA 2240</strain>
    </source>
</reference>
<evidence type="ECO:0000256" key="1">
    <source>
        <dbReference type="ARBA" id="ARBA00004370"/>
    </source>
</evidence>
<feature type="region of interest" description="Disordered" evidence="6">
    <location>
        <begin position="1"/>
        <end position="48"/>
    </location>
</feature>
<evidence type="ECO:0000313" key="10">
    <source>
        <dbReference type="Proteomes" id="UP000325787"/>
    </source>
</evidence>
<dbReference type="GO" id="GO:0006465">
    <property type="term" value="P:signal peptide processing"/>
    <property type="evidence" value="ECO:0007669"/>
    <property type="project" value="UniProtKB-UniRule"/>
</dbReference>
<feature type="transmembrane region" description="Helical" evidence="7">
    <location>
        <begin position="269"/>
        <end position="287"/>
    </location>
</feature>
<keyword evidence="10" id="KW-1185">Reference proteome</keyword>
<dbReference type="PANTHER" id="PTHR10806">
    <property type="entry name" value="SIGNAL PEPTIDASE COMPLEX CATALYTIC SUBUNIT SEC11"/>
    <property type="match status" value="1"/>
</dbReference>
<evidence type="ECO:0000256" key="6">
    <source>
        <dbReference type="SAM" id="MobiDB-lite"/>
    </source>
</evidence>
<dbReference type="Pfam" id="PF10502">
    <property type="entry name" value="Peptidase_S26"/>
    <property type="match status" value="1"/>
</dbReference>
<dbReference type="AlphaFoldDB" id="A0A5Q0H760"/>
<protein>
    <recommendedName>
        <fullName evidence="5">Signal peptidase I</fullName>
        <ecNumber evidence="5">3.4.21.89</ecNumber>
    </recommendedName>
</protein>
<dbReference type="InterPro" id="IPR036286">
    <property type="entry name" value="LexA/Signal_pep-like_sf"/>
</dbReference>
<evidence type="ECO:0000256" key="3">
    <source>
        <dbReference type="ARBA" id="ARBA00022989"/>
    </source>
</evidence>